<feature type="binding site" evidence="7">
    <location>
        <position position="96"/>
    </location>
    <ligand>
        <name>phosphoenolpyruvate</name>
        <dbReference type="ChEBI" id="CHEBI:58702"/>
    </ligand>
</feature>
<evidence type="ECO:0000256" key="2">
    <source>
        <dbReference type="ARBA" id="ARBA00009948"/>
    </source>
</evidence>
<dbReference type="Pfam" id="PF00275">
    <property type="entry name" value="EPSP_synthase"/>
    <property type="match status" value="1"/>
</dbReference>
<comment type="similarity">
    <text evidence="2 7">Belongs to the EPSP synthase family.</text>
</comment>
<reference evidence="9" key="1">
    <citation type="journal article" date="2014" name="Int. J. Syst. Evol. Microbiol.">
        <title>Complete genome sequence of Corynebacterium casei LMG S-19264T (=DSM 44701T), isolated from a smear-ripened cheese.</title>
        <authorList>
            <consortium name="US DOE Joint Genome Institute (JGI-PGF)"/>
            <person name="Walter F."/>
            <person name="Albersmeier A."/>
            <person name="Kalinowski J."/>
            <person name="Ruckert C."/>
        </authorList>
    </citation>
    <scope>NUCLEOTIDE SEQUENCE</scope>
    <source>
        <strain evidence="9">CGMCC 1.15758</strain>
    </source>
</reference>
<comment type="subcellular location">
    <subcellularLocation>
        <location evidence="7">Cytoplasm</location>
    </subcellularLocation>
</comment>
<feature type="binding site" evidence="7">
    <location>
        <position position="174"/>
    </location>
    <ligand>
        <name>phosphoenolpyruvate</name>
        <dbReference type="ChEBI" id="CHEBI:58702"/>
    </ligand>
</feature>
<evidence type="ECO:0000259" key="8">
    <source>
        <dbReference type="Pfam" id="PF00275"/>
    </source>
</evidence>
<comment type="caution">
    <text evidence="7">Lacks conserved residue(s) required for the propagation of feature annotation.</text>
</comment>
<feature type="binding site" evidence="7">
    <location>
        <position position="345"/>
    </location>
    <ligand>
        <name>phosphoenolpyruvate</name>
        <dbReference type="ChEBI" id="CHEBI:58702"/>
    </ligand>
</feature>
<dbReference type="RefSeq" id="WP_117003663.1">
    <property type="nucleotide sequence ID" value="NZ_BMJS01000035.1"/>
</dbReference>
<dbReference type="InterPro" id="IPR036968">
    <property type="entry name" value="Enolpyruvate_Tfrase_sf"/>
</dbReference>
<comment type="subunit">
    <text evidence="7">Monomer.</text>
</comment>
<dbReference type="GO" id="GO:0003866">
    <property type="term" value="F:3-phosphoshikimate 1-carboxyvinyltransferase activity"/>
    <property type="evidence" value="ECO:0007669"/>
    <property type="project" value="UniProtKB-UniRule"/>
</dbReference>
<dbReference type="InterPro" id="IPR013792">
    <property type="entry name" value="RNA3'P_cycl/enolpyr_Trfase_a/b"/>
</dbReference>
<dbReference type="AlphaFoldDB" id="A0A8J2Z6A3"/>
<dbReference type="InterPro" id="IPR006264">
    <property type="entry name" value="EPSP_synthase"/>
</dbReference>
<evidence type="ECO:0000256" key="4">
    <source>
        <dbReference type="ARBA" id="ARBA00022679"/>
    </source>
</evidence>
<comment type="pathway">
    <text evidence="1 7">Metabolic intermediate biosynthesis; chorismate biosynthesis; chorismate from D-erythrose 4-phosphate and phosphoenolpyruvate: step 6/7.</text>
</comment>
<feature type="binding site" evidence="7">
    <location>
        <position position="341"/>
    </location>
    <ligand>
        <name>3-phosphoshikimate</name>
        <dbReference type="ChEBI" id="CHEBI:145989"/>
    </ligand>
</feature>
<dbReference type="SUPFAM" id="SSF55205">
    <property type="entry name" value="EPT/RTPC-like"/>
    <property type="match status" value="1"/>
</dbReference>
<keyword evidence="7" id="KW-0963">Cytoplasm</keyword>
<gene>
    <name evidence="7 9" type="primary">aroA</name>
    <name evidence="9" type="ORF">GCM10010995_23450</name>
</gene>
<dbReference type="NCBIfam" id="TIGR01356">
    <property type="entry name" value="aroA"/>
    <property type="match status" value="1"/>
</dbReference>
<organism evidence="9 10">
    <name type="scientific">Cysteiniphilum litorale</name>
    <dbReference type="NCBI Taxonomy" id="2056700"/>
    <lineage>
        <taxon>Bacteria</taxon>
        <taxon>Pseudomonadati</taxon>
        <taxon>Pseudomonadota</taxon>
        <taxon>Gammaproteobacteria</taxon>
        <taxon>Thiotrichales</taxon>
        <taxon>Fastidiosibacteraceae</taxon>
        <taxon>Cysteiniphilum</taxon>
    </lineage>
</organism>
<feature type="binding site" evidence="7">
    <location>
        <position position="23"/>
    </location>
    <ligand>
        <name>phosphoenolpyruvate</name>
        <dbReference type="ChEBI" id="CHEBI:58702"/>
    </ligand>
</feature>
<dbReference type="GO" id="GO:0008652">
    <property type="term" value="P:amino acid biosynthetic process"/>
    <property type="evidence" value="ECO:0007669"/>
    <property type="project" value="UniProtKB-KW"/>
</dbReference>
<comment type="function">
    <text evidence="7">Catalyzes the transfer of the enolpyruvyl moiety of phosphoenolpyruvate (PEP) to the 5-hydroxyl of shikimate-3-phosphate (S3P) to produce enolpyruvyl shikimate-3-phosphate and inorganic phosphate.</text>
</comment>
<feature type="binding site" evidence="7">
    <location>
        <position position="28"/>
    </location>
    <ligand>
        <name>3-phosphoshikimate</name>
        <dbReference type="ChEBI" id="CHEBI:145989"/>
    </ligand>
</feature>
<dbReference type="EC" id="2.5.1.19" evidence="7"/>
<dbReference type="Gene3D" id="3.65.10.10">
    <property type="entry name" value="Enolpyruvate transferase domain"/>
    <property type="match status" value="2"/>
</dbReference>
<evidence type="ECO:0000313" key="10">
    <source>
        <dbReference type="Proteomes" id="UP000636949"/>
    </source>
</evidence>
<dbReference type="UniPathway" id="UPA00053">
    <property type="reaction ID" value="UER00089"/>
</dbReference>
<reference evidence="9" key="2">
    <citation type="submission" date="2020-09" db="EMBL/GenBank/DDBJ databases">
        <authorList>
            <person name="Sun Q."/>
            <person name="Zhou Y."/>
        </authorList>
    </citation>
    <scope>NUCLEOTIDE SEQUENCE</scope>
    <source>
        <strain evidence="9">CGMCC 1.15758</strain>
    </source>
</reference>
<feature type="binding site" evidence="7">
    <location>
        <position position="413"/>
    </location>
    <ligand>
        <name>phosphoenolpyruvate</name>
        <dbReference type="ChEBI" id="CHEBI:58702"/>
    </ligand>
</feature>
<dbReference type="GO" id="GO:0009073">
    <property type="term" value="P:aromatic amino acid family biosynthetic process"/>
    <property type="evidence" value="ECO:0007669"/>
    <property type="project" value="UniProtKB-KW"/>
</dbReference>
<comment type="catalytic activity">
    <reaction evidence="6">
        <text>3-phosphoshikimate + phosphoenolpyruvate = 5-O-(1-carboxyvinyl)-3-phosphoshikimate + phosphate</text>
        <dbReference type="Rhea" id="RHEA:21256"/>
        <dbReference type="ChEBI" id="CHEBI:43474"/>
        <dbReference type="ChEBI" id="CHEBI:57701"/>
        <dbReference type="ChEBI" id="CHEBI:58702"/>
        <dbReference type="ChEBI" id="CHEBI:145989"/>
        <dbReference type="EC" id="2.5.1.19"/>
    </reaction>
    <physiologicalReaction direction="left-to-right" evidence="6">
        <dbReference type="Rhea" id="RHEA:21257"/>
    </physiologicalReaction>
</comment>
<protein>
    <recommendedName>
        <fullName evidence="7">3-phosphoshikimate 1-carboxyvinyltransferase</fullName>
        <ecNumber evidence="7">2.5.1.19</ecNumber>
    </recommendedName>
    <alternativeName>
        <fullName evidence="7">5-enolpyruvylshikimate-3-phosphate synthase</fullName>
        <shortName evidence="7">EPSP synthase</shortName>
        <shortName evidence="7">EPSPS</shortName>
    </alternativeName>
</protein>
<dbReference type="PANTHER" id="PTHR21090:SF5">
    <property type="entry name" value="PENTAFUNCTIONAL AROM POLYPEPTIDE"/>
    <property type="match status" value="1"/>
</dbReference>
<feature type="binding site" evidence="7">
    <location>
        <position position="314"/>
    </location>
    <ligand>
        <name>3-phosphoshikimate</name>
        <dbReference type="ChEBI" id="CHEBI:145989"/>
    </ligand>
</feature>
<evidence type="ECO:0000256" key="6">
    <source>
        <dbReference type="ARBA" id="ARBA00044633"/>
    </source>
</evidence>
<dbReference type="OrthoDB" id="9809920at2"/>
<feature type="binding site" evidence="7">
    <location>
        <position position="174"/>
    </location>
    <ligand>
        <name>3-phosphoshikimate</name>
        <dbReference type="ChEBI" id="CHEBI:145989"/>
    </ligand>
</feature>
<feature type="binding site" evidence="7">
    <location>
        <position position="172"/>
    </location>
    <ligand>
        <name>3-phosphoshikimate</name>
        <dbReference type="ChEBI" id="CHEBI:145989"/>
    </ligand>
</feature>
<feature type="binding site" evidence="7">
    <location>
        <position position="23"/>
    </location>
    <ligand>
        <name>3-phosphoshikimate</name>
        <dbReference type="ChEBI" id="CHEBI:145989"/>
    </ligand>
</feature>
<sequence>MTQQSLPLATKKISAEISLPGSKSLSNRVLLIAAMAKGESVIDNLPLSKDVLAGVGALKALGISHQFDEASGRIVIQGANGFFPNQKARIFCNEAGTLTRFIIPLCAAQKSGEYYIYAADRMMARPIAEQLFVLNSLGMQASYEQNQSSLPMTILAEGLKQTDNVSIDGAKSSQFLSGLLIASPLIDGGLSIHSDTDHPQPYVQMTVDMMRDFGVVVNVENNLYKIQGNQSYQARYYAIEPDISTASYFWALAAITQGDVKVKHVTRDAKQGDIRFLEVLEKMGCQVIAEEDGIRVIGGEVLNGVTVDMRNFSDTFMTVAAIACFAKGETHITGLEHTRLQESDRVSAMAEGLTRLGVNVTTAKDSIHIYPEKSTLRAATVEGHNDHRIAMSLALIGLRQEGVIINGAECVSKTCPDYFERMAKII</sequence>
<dbReference type="GO" id="GO:0009423">
    <property type="term" value="P:chorismate biosynthetic process"/>
    <property type="evidence" value="ECO:0007669"/>
    <property type="project" value="UniProtKB-UniRule"/>
</dbReference>
<dbReference type="GO" id="GO:0005737">
    <property type="term" value="C:cytoplasm"/>
    <property type="evidence" value="ECO:0007669"/>
    <property type="project" value="UniProtKB-SubCell"/>
</dbReference>
<feature type="binding site" evidence="7">
    <location>
        <position position="388"/>
    </location>
    <ligand>
        <name>phosphoenolpyruvate</name>
        <dbReference type="ChEBI" id="CHEBI:58702"/>
    </ligand>
</feature>
<comment type="caution">
    <text evidence="9">The sequence shown here is derived from an EMBL/GenBank/DDBJ whole genome shotgun (WGS) entry which is preliminary data.</text>
</comment>
<feature type="binding site" evidence="7">
    <location>
        <position position="173"/>
    </location>
    <ligand>
        <name>3-phosphoshikimate</name>
        <dbReference type="ChEBI" id="CHEBI:145989"/>
    </ligand>
</feature>
<dbReference type="PANTHER" id="PTHR21090">
    <property type="entry name" value="AROM/DEHYDROQUINATE SYNTHASE"/>
    <property type="match status" value="1"/>
</dbReference>
<accession>A0A8J2Z6A3</accession>
<keyword evidence="4 7" id="KW-0808">Transferase</keyword>
<dbReference type="PIRSF" id="PIRSF000505">
    <property type="entry name" value="EPSPS"/>
    <property type="match status" value="1"/>
</dbReference>
<dbReference type="InterPro" id="IPR001986">
    <property type="entry name" value="Enolpyruvate_Tfrase_dom"/>
</dbReference>
<feature type="active site" description="Proton acceptor" evidence="7">
    <location>
        <position position="314"/>
    </location>
</feature>
<feature type="binding site" evidence="7">
    <location>
        <position position="125"/>
    </location>
    <ligand>
        <name>phosphoenolpyruvate</name>
        <dbReference type="ChEBI" id="CHEBI:58702"/>
    </ligand>
</feature>
<evidence type="ECO:0000256" key="7">
    <source>
        <dbReference type="HAMAP-Rule" id="MF_00210"/>
    </source>
</evidence>
<evidence type="ECO:0000313" key="9">
    <source>
        <dbReference type="EMBL" id="GGG05261.1"/>
    </source>
</evidence>
<evidence type="ECO:0000256" key="5">
    <source>
        <dbReference type="ARBA" id="ARBA00023141"/>
    </source>
</evidence>
<proteinExistence type="inferred from homology"/>
<dbReference type="HAMAP" id="MF_00210">
    <property type="entry name" value="EPSP_synth"/>
    <property type="match status" value="1"/>
</dbReference>
<dbReference type="EMBL" id="BMJS01000035">
    <property type="protein sequence ID" value="GGG05261.1"/>
    <property type="molecule type" value="Genomic_DNA"/>
</dbReference>
<dbReference type="CDD" id="cd01556">
    <property type="entry name" value="EPSP_synthase"/>
    <property type="match status" value="1"/>
</dbReference>
<feature type="binding site" evidence="7">
    <location>
        <position position="24"/>
    </location>
    <ligand>
        <name>3-phosphoshikimate</name>
        <dbReference type="ChEBI" id="CHEBI:145989"/>
    </ligand>
</feature>
<keyword evidence="5 7" id="KW-0057">Aromatic amino acid biosynthesis</keyword>
<keyword evidence="3 7" id="KW-0028">Amino-acid biosynthesis</keyword>
<keyword evidence="10" id="KW-1185">Reference proteome</keyword>
<feature type="domain" description="Enolpyruvate transferase" evidence="8">
    <location>
        <begin position="10"/>
        <end position="422"/>
    </location>
</feature>
<evidence type="ECO:0000256" key="3">
    <source>
        <dbReference type="ARBA" id="ARBA00022605"/>
    </source>
</evidence>
<evidence type="ECO:0000256" key="1">
    <source>
        <dbReference type="ARBA" id="ARBA00004811"/>
    </source>
</evidence>
<dbReference type="Proteomes" id="UP000636949">
    <property type="component" value="Unassembled WGS sequence"/>
</dbReference>
<name>A0A8J2Z6A3_9GAMM</name>